<evidence type="ECO:0000313" key="1">
    <source>
        <dbReference type="EMBL" id="TYB73235.1"/>
    </source>
</evidence>
<dbReference type="EMBL" id="VSKL01000002">
    <property type="protein sequence ID" value="TYB73235.1"/>
    <property type="molecule type" value="Genomic_DNA"/>
</dbReference>
<reference evidence="1 2" key="1">
    <citation type="submission" date="2019-08" db="EMBL/GenBank/DDBJ databases">
        <title>Genomes of Antarctic Bizionia species.</title>
        <authorList>
            <person name="Bowman J.P."/>
        </authorList>
    </citation>
    <scope>NUCLEOTIDE SEQUENCE [LARGE SCALE GENOMIC DNA]</scope>
    <source>
        <strain evidence="1 2">APA-1</strain>
    </source>
</reference>
<name>A0A5D0QWS0_9FLAO</name>
<proteinExistence type="predicted"/>
<evidence type="ECO:0000313" key="2">
    <source>
        <dbReference type="Proteomes" id="UP000324358"/>
    </source>
</evidence>
<dbReference type="RefSeq" id="WP_066252811.1">
    <property type="nucleotide sequence ID" value="NZ_VSKL01000002.1"/>
</dbReference>
<dbReference type="OrthoDB" id="7061055at2"/>
<accession>A0A5D0QWS0</accession>
<keyword evidence="2" id="KW-1185">Reference proteome</keyword>
<protein>
    <submittedName>
        <fullName evidence="1">Uncharacterized protein</fullName>
    </submittedName>
</protein>
<gene>
    <name evidence="1" type="ORF">ES675_06110</name>
</gene>
<comment type="caution">
    <text evidence="1">The sequence shown here is derived from an EMBL/GenBank/DDBJ whole genome shotgun (WGS) entry which is preliminary data.</text>
</comment>
<sequence>MLDKHIVDFNESLIGLRDFVELIEPFLNDKVEEHDQHVRPLVLSAMLKEVLTEQTDMEGEERDKLVEMQEKIQSQIDTKYSEETEVLIVKDKTDDNKVKSFSIKIKSNNDKIVDHISNSKIVNKHINLLYTNSLISLLSNVEWFFSQILHYYYDEHPESAGVQKRTLTLKDLKTFSSVDDAEKYLIDVKIDEVLRGNFESWASLLKEEIGLGLGYLKPVMDELIEIYQRRNLFVHNGGVVNSIYISKVKESLRKNIDVGDQLEVDKNYLENSICQLQKAFILIGAELWKKLNPEDEKRGEILGEIVYENLLHSRWDICEGLCYFSINDSQINPVDKVIAQINYWLCKKETDDYKSIEKEINKADYSDKKEIFQLGLFALRGETEKLINILQIVLETNQTNIERLEEFPILREYRETAEYKEFKAQSKFFKEENKDVITPETVEKE</sequence>
<organism evidence="1 2">
    <name type="scientific">Bizionia algoritergicola</name>
    <dbReference type="NCBI Taxonomy" id="291187"/>
    <lineage>
        <taxon>Bacteria</taxon>
        <taxon>Pseudomonadati</taxon>
        <taxon>Bacteroidota</taxon>
        <taxon>Flavobacteriia</taxon>
        <taxon>Flavobacteriales</taxon>
        <taxon>Flavobacteriaceae</taxon>
        <taxon>Bizionia</taxon>
    </lineage>
</organism>
<dbReference type="Proteomes" id="UP000324358">
    <property type="component" value="Unassembled WGS sequence"/>
</dbReference>
<dbReference type="AlphaFoldDB" id="A0A5D0QWS0"/>